<evidence type="ECO:0000256" key="3">
    <source>
        <dbReference type="ARBA" id="ARBA00022448"/>
    </source>
</evidence>
<keyword evidence="7" id="KW-1185">Reference proteome</keyword>
<dbReference type="Pfam" id="PF03480">
    <property type="entry name" value="DctP"/>
    <property type="match status" value="1"/>
</dbReference>
<keyword evidence="3" id="KW-0813">Transport</keyword>
<comment type="subcellular location">
    <subcellularLocation>
        <location evidence="1">Periplasm</location>
    </subcellularLocation>
</comment>
<reference evidence="6 7" key="1">
    <citation type="submission" date="2016-11" db="EMBL/GenBank/DDBJ databases">
        <authorList>
            <person name="Jaros S."/>
            <person name="Januszkiewicz K."/>
            <person name="Wedrychowicz H."/>
        </authorList>
    </citation>
    <scope>NUCLEOTIDE SEQUENCE [LARGE SCALE GENOMIC DNA]</scope>
    <source>
        <strain evidence="6 7">DSM 29431</strain>
    </source>
</reference>
<evidence type="ECO:0000256" key="5">
    <source>
        <dbReference type="ARBA" id="ARBA00022764"/>
    </source>
</evidence>
<keyword evidence="4" id="KW-0732">Signal</keyword>
<dbReference type="InterPro" id="IPR038404">
    <property type="entry name" value="TRAP_DctP_sf"/>
</dbReference>
<dbReference type="GO" id="GO:0055085">
    <property type="term" value="P:transmembrane transport"/>
    <property type="evidence" value="ECO:0007669"/>
    <property type="project" value="InterPro"/>
</dbReference>
<name>A0A1M5N130_9RHOB</name>
<organism evidence="6 7">
    <name type="scientific">Marivita hallyeonensis</name>
    <dbReference type="NCBI Taxonomy" id="996342"/>
    <lineage>
        <taxon>Bacteria</taxon>
        <taxon>Pseudomonadati</taxon>
        <taxon>Pseudomonadota</taxon>
        <taxon>Alphaproteobacteria</taxon>
        <taxon>Rhodobacterales</taxon>
        <taxon>Roseobacteraceae</taxon>
        <taxon>Marivita</taxon>
    </lineage>
</organism>
<dbReference type="PANTHER" id="PTHR33376">
    <property type="match status" value="1"/>
</dbReference>
<evidence type="ECO:0000256" key="4">
    <source>
        <dbReference type="ARBA" id="ARBA00022729"/>
    </source>
</evidence>
<keyword evidence="5" id="KW-0574">Periplasm</keyword>
<comment type="similarity">
    <text evidence="2">Belongs to the bacterial solute-binding protein 7 family.</text>
</comment>
<dbReference type="AlphaFoldDB" id="A0A1M5N130"/>
<dbReference type="EMBL" id="FQXC01000001">
    <property type="protein sequence ID" value="SHG83112.1"/>
    <property type="molecule type" value="Genomic_DNA"/>
</dbReference>
<evidence type="ECO:0000313" key="6">
    <source>
        <dbReference type="EMBL" id="SHG83112.1"/>
    </source>
</evidence>
<proteinExistence type="inferred from homology"/>
<dbReference type="PANTHER" id="PTHR33376:SF7">
    <property type="entry name" value="C4-DICARBOXYLATE-BINDING PROTEIN DCTB"/>
    <property type="match status" value="1"/>
</dbReference>
<evidence type="ECO:0000313" key="7">
    <source>
        <dbReference type="Proteomes" id="UP000184221"/>
    </source>
</evidence>
<evidence type="ECO:0000256" key="1">
    <source>
        <dbReference type="ARBA" id="ARBA00004418"/>
    </source>
</evidence>
<dbReference type="NCBIfam" id="NF037995">
    <property type="entry name" value="TRAP_S1"/>
    <property type="match status" value="1"/>
</dbReference>
<evidence type="ECO:0000256" key="2">
    <source>
        <dbReference type="ARBA" id="ARBA00009023"/>
    </source>
</evidence>
<dbReference type="STRING" id="996342.SAMN05443551_0726"/>
<dbReference type="GO" id="GO:0042597">
    <property type="term" value="C:periplasmic space"/>
    <property type="evidence" value="ECO:0007669"/>
    <property type="project" value="UniProtKB-SubCell"/>
</dbReference>
<dbReference type="InterPro" id="IPR018389">
    <property type="entry name" value="DctP_fam"/>
</dbReference>
<protein>
    <submittedName>
        <fullName evidence="6">TRAP-type C4-dicarboxylate transport system, substrate-binding protein</fullName>
    </submittedName>
</protein>
<sequence>MSNDVIIAGYQGPRSILTRGLTAFAEASLPSATLVPDVTADGLPAQALFDGIEMGTYAAGYMASGYLTARVPELAVLDLPFSVTDRRQAFAKLDGDLGRALSAAVARETNLVVLAFWDNGFRHITNASHPIRSPAECKGLRIRTLNNQLYQDTLTALGFEPVVTDVKELIQACETGAVHAQENPLTNMLTFGLDRWHKHVSLTGHIFGIVLLTANKDWFCALSEDDQETLLKGAADATVCQRFWAEEEDSVGLQTLKARGVEVLEQADLDTQAFRAAAERIRSTSVAKLPKEIVDLYLA</sequence>
<accession>A0A1M5N130</accession>
<dbReference type="Proteomes" id="UP000184221">
    <property type="component" value="Unassembled WGS sequence"/>
</dbReference>
<gene>
    <name evidence="6" type="ORF">SAMN05443551_0726</name>
</gene>
<dbReference type="Gene3D" id="3.40.190.170">
    <property type="entry name" value="Bacterial extracellular solute-binding protein, family 7"/>
    <property type="match status" value="1"/>
</dbReference>